<keyword evidence="1 2" id="KW-0344">Guanine-nucleotide releasing factor</keyword>
<dbReference type="InterPro" id="IPR001895">
    <property type="entry name" value="RASGEF_cat_dom"/>
</dbReference>
<dbReference type="InterPro" id="IPR036964">
    <property type="entry name" value="RASGEF_cat_dom_sf"/>
</dbReference>
<feature type="domain" description="Ras-GEF" evidence="4">
    <location>
        <begin position="884"/>
        <end position="1161"/>
    </location>
</feature>
<gene>
    <name evidence="6" type="ORF">BB561_006323</name>
</gene>
<dbReference type="Proteomes" id="UP000245383">
    <property type="component" value="Unassembled WGS sequence"/>
</dbReference>
<dbReference type="CDD" id="cd06224">
    <property type="entry name" value="REM"/>
    <property type="match status" value="1"/>
</dbReference>
<dbReference type="EMBL" id="MBFR01000490">
    <property type="protein sequence ID" value="PVU87454.1"/>
    <property type="molecule type" value="Genomic_DNA"/>
</dbReference>
<name>A0A2T9Y594_9FUNG</name>
<evidence type="ECO:0000259" key="4">
    <source>
        <dbReference type="PROSITE" id="PS50009"/>
    </source>
</evidence>
<dbReference type="GO" id="GO:0007264">
    <property type="term" value="P:small GTPase-mediated signal transduction"/>
    <property type="evidence" value="ECO:0007669"/>
    <property type="project" value="InterPro"/>
</dbReference>
<dbReference type="InterPro" id="IPR023578">
    <property type="entry name" value="Ras_GEF_dom_sf"/>
</dbReference>
<dbReference type="Pfam" id="PF00617">
    <property type="entry name" value="RasGEF"/>
    <property type="match status" value="1"/>
</dbReference>
<protein>
    <recommendedName>
        <fullName evidence="8">Ras-GEF domain-containing protein</fullName>
    </recommendedName>
</protein>
<dbReference type="Gene3D" id="1.10.840.10">
    <property type="entry name" value="Ras guanine-nucleotide exchange factors catalytic domain"/>
    <property type="match status" value="2"/>
</dbReference>
<proteinExistence type="predicted"/>
<dbReference type="GO" id="GO:0005085">
    <property type="term" value="F:guanyl-nucleotide exchange factor activity"/>
    <property type="evidence" value="ECO:0007669"/>
    <property type="project" value="UniProtKB-KW"/>
</dbReference>
<dbReference type="InterPro" id="IPR008937">
    <property type="entry name" value="Ras-like_GEF"/>
</dbReference>
<evidence type="ECO:0000256" key="1">
    <source>
        <dbReference type="ARBA" id="ARBA00022658"/>
    </source>
</evidence>
<dbReference type="OrthoDB" id="28357at2759"/>
<organism evidence="6 7">
    <name type="scientific">Smittium simulii</name>
    <dbReference type="NCBI Taxonomy" id="133385"/>
    <lineage>
        <taxon>Eukaryota</taxon>
        <taxon>Fungi</taxon>
        <taxon>Fungi incertae sedis</taxon>
        <taxon>Zoopagomycota</taxon>
        <taxon>Kickxellomycotina</taxon>
        <taxon>Harpellomycetes</taxon>
        <taxon>Harpellales</taxon>
        <taxon>Legeriomycetaceae</taxon>
        <taxon>Smittium</taxon>
    </lineage>
</organism>
<accession>A0A2T9Y594</accession>
<evidence type="ECO:0008006" key="8">
    <source>
        <dbReference type="Google" id="ProtNLM"/>
    </source>
</evidence>
<dbReference type="PROSITE" id="PS50212">
    <property type="entry name" value="RASGEF_NTER"/>
    <property type="match status" value="1"/>
</dbReference>
<dbReference type="PANTHER" id="PTHR23113:SF99">
    <property type="entry name" value="RASGEF DOMAIN-CONTAINING PROTEIN"/>
    <property type="match status" value="1"/>
</dbReference>
<evidence type="ECO:0000259" key="5">
    <source>
        <dbReference type="PROSITE" id="PS50212"/>
    </source>
</evidence>
<sequence length="1697" mass="193518">MNRTGIINNPNASPRHDPSILFNHSEYSAESKPLYQLLKTDTSSNVNSPELYMVQYEDDNYYNHSNSLSANDPNKLNFTPESLNLNNSFWSINSPEEPFDKASFPNISADSASYLSYVQNGNSESLRPSTPTASALLNRLKAYKKLNGSRSNEFDSNGTKIKFTANKYNAGNSVSSLNTRQSIKSQDDFYCIENARFRFSKSKISPTETINSQESNLTPYKFKNSNLDFTQSSDIESNRQSVDDNFICSHSSAMAVPLYQNNKKYNQNTLSNSSSKNFSDDPIFLEIDKLIQPIVSSNNTKVFGKTKSRPKPLKIENDFSIDKSTTKSSIFNYSIKFDDNNVYSSESAQNKSNPVLPESYSSIKTPSLKKEKIKRFGVLAPSQNYIKILSYCLSPDFIGLLGLQIDFDVTKLKNASKATFFNNYSDKIYTKLSNLDFNAKSFLFGKGCTEWPLNNSSLSNEIILGSQLHLQQRRNGKNAVDYTTDSYREILYSNCKGLSLWAFILNLTDKSGRPSTQMINKLLSSFRFFIHPIDLLRLLIVRYLNCEIESGTLNASDDNNELFSAMSYDQNKTFEIVQLRTINIIKHWLKYYKEDFQEFYHLKLLLLEFLNYIKSHPSKYKFAIGMEFRLLNESLFKLNSFDLPTISENIHSTQKQKRESTEHTLSSCSPKTSTFPIKPDFDPNLLSDDRSVYEKTLTSELKRKNSVKTLKSFQSSSKLQNYINNNESKSEFDIKHDIIKSKTSKSNLLSYFKNKDRSIDNNELSDVTEAQKKNSKMFKVDQFLHFNRNLSNDNYLYQEKPPKSSRNFQFTIDTQLKENIEFRKNSFPAKTSPKAYQILGEIPEIENDVVFPDTCLDSKNNNLHESYSDNLNDDNAYKSIIYFDPGLLAEVLTLIEYKYYKKITPTEISKRISPLVNTSNFINAVILDKSELAELSPKSENDMPSDVKHDSKILTLNYQNKNDTPNITALANWSNCTTHWAVYSVLSEKKPSDRANMIAHITHVAYYCLALRNYNSAFGLIGGLTCSSISRLKSTWALVPSQFKAIIKQIQEIWTARPNHKLYRESFFASLMGGLGPDYNLIFNPQPDFIYLDQNAKLDIDSTPNANNNKEIKKNKPRNGSVSGVKSFLKIRATKDPNSVYNYNQKSENTLLTAQATFSPSNASNLIKNNFINKASNRNSQNSYENSGQTPFILGSDTTLYEKDIIKELGILPLNTPKVKRSLIDTFNSIENSREDLSQLKRAFSLADIDHINRARLIRNKTVNGRLRSSTNKASDNNKKKDKLKAYSLQTSKNSTSNVFQYFDSKSNENNRLFGNFTNDAMSPLLAFNNGNVQESLKNVDDSNKDTPSLNQYYTNTISLKSPVIPFFGLHLKDLLYADEANNSYIESGDLYQNFSNVLSFKNAHSALPSPKKIQLKSSFQGLRLESKSNGQYEQNSKLKSFKSSTNLKPSVFIEAPNQTIMSMTKFRIVSNILSEIRDSQELSYNFNFSKSLEEWLKNSILNVKNQIIYLCNENNIEADRKIMNDIYSSSMNNDEKASPIEFEYFSQSYENSILSARSEKSSPNSIVMQSLSNNQHASPSRDRNSSSTDIPARFSAHSGEYKLDQAFFKALQYNDTHQKTQYFTKTNLKYKNQVNDNTLKLESLNPSSNKKKTDSLNNLNKNFEFESNDSNKPKTAIININTDLETILYNISKVLE</sequence>
<dbReference type="PROSITE" id="PS50009">
    <property type="entry name" value="RASGEF_CAT"/>
    <property type="match status" value="1"/>
</dbReference>
<evidence type="ECO:0000256" key="2">
    <source>
        <dbReference type="PROSITE-ProRule" id="PRU00168"/>
    </source>
</evidence>
<dbReference type="InterPro" id="IPR000651">
    <property type="entry name" value="Ras-like_Gua-exchang_fac_N"/>
</dbReference>
<dbReference type="STRING" id="133385.A0A2T9Y594"/>
<dbReference type="SMART" id="SM00147">
    <property type="entry name" value="RasGEF"/>
    <property type="match status" value="1"/>
</dbReference>
<feature type="region of interest" description="Disordered" evidence="3">
    <location>
        <begin position="1573"/>
        <end position="1593"/>
    </location>
</feature>
<feature type="domain" description="N-terminal Ras-GEF" evidence="5">
    <location>
        <begin position="491"/>
        <end position="635"/>
    </location>
</feature>
<evidence type="ECO:0000256" key="3">
    <source>
        <dbReference type="SAM" id="MobiDB-lite"/>
    </source>
</evidence>
<reference evidence="6 7" key="1">
    <citation type="journal article" date="2018" name="MBio">
        <title>Comparative Genomics Reveals the Core Gene Toolbox for the Fungus-Insect Symbiosis.</title>
        <authorList>
            <person name="Wang Y."/>
            <person name="Stata M."/>
            <person name="Wang W."/>
            <person name="Stajich J.E."/>
            <person name="White M.M."/>
            <person name="Moncalvo J.M."/>
        </authorList>
    </citation>
    <scope>NUCLEOTIDE SEQUENCE [LARGE SCALE GENOMIC DNA]</scope>
    <source>
        <strain evidence="6 7">SWE-8-4</strain>
    </source>
</reference>
<evidence type="ECO:0000313" key="6">
    <source>
        <dbReference type="EMBL" id="PVU87454.1"/>
    </source>
</evidence>
<dbReference type="PANTHER" id="PTHR23113">
    <property type="entry name" value="GUANINE NUCLEOTIDE EXCHANGE FACTOR"/>
    <property type="match status" value="1"/>
</dbReference>
<dbReference type="SUPFAM" id="SSF48366">
    <property type="entry name" value="Ras GEF"/>
    <property type="match status" value="2"/>
</dbReference>
<feature type="region of interest" description="Disordered" evidence="3">
    <location>
        <begin position="1103"/>
        <end position="1122"/>
    </location>
</feature>
<keyword evidence="7" id="KW-1185">Reference proteome</keyword>
<comment type="caution">
    <text evidence="6">The sequence shown here is derived from an EMBL/GenBank/DDBJ whole genome shotgun (WGS) entry which is preliminary data.</text>
</comment>
<dbReference type="Pfam" id="PF00618">
    <property type="entry name" value="RasGEF_N"/>
    <property type="match status" value="1"/>
</dbReference>
<evidence type="ECO:0000313" key="7">
    <source>
        <dbReference type="Proteomes" id="UP000245383"/>
    </source>
</evidence>
<dbReference type="Gene3D" id="1.20.870.10">
    <property type="entry name" value="Son of sevenless (SoS) protein Chain: S domain 1"/>
    <property type="match status" value="1"/>
</dbReference>